<dbReference type="CDD" id="cd06093">
    <property type="entry name" value="PX_domain"/>
    <property type="match status" value="1"/>
</dbReference>
<feature type="compositionally biased region" description="Polar residues" evidence="3">
    <location>
        <begin position="208"/>
        <end position="220"/>
    </location>
</feature>
<dbReference type="PROSITE" id="PS50195">
    <property type="entry name" value="PX"/>
    <property type="match status" value="1"/>
</dbReference>
<evidence type="ECO:0000256" key="1">
    <source>
        <dbReference type="ARBA" id="ARBA00004496"/>
    </source>
</evidence>
<dbReference type="InterPro" id="IPR001683">
    <property type="entry name" value="PX_dom"/>
</dbReference>
<reference evidence="5" key="1">
    <citation type="submission" date="2021-02" db="EMBL/GenBank/DDBJ databases">
        <authorList>
            <person name="Dougan E. K."/>
            <person name="Rhodes N."/>
            <person name="Thang M."/>
            <person name="Chan C."/>
        </authorList>
    </citation>
    <scope>NUCLEOTIDE SEQUENCE</scope>
</reference>
<evidence type="ECO:0000259" key="4">
    <source>
        <dbReference type="PROSITE" id="PS50195"/>
    </source>
</evidence>
<dbReference type="PANTHER" id="PTHR22999:SF23">
    <property type="entry name" value="SORTING NEXIN-16"/>
    <property type="match status" value="1"/>
</dbReference>
<dbReference type="AlphaFoldDB" id="A0A813GHK8"/>
<accession>A0A813GHK8</accession>
<dbReference type="GO" id="GO:0005737">
    <property type="term" value="C:cytoplasm"/>
    <property type="evidence" value="ECO:0007669"/>
    <property type="project" value="UniProtKB-SubCell"/>
</dbReference>
<dbReference type="Proteomes" id="UP000654075">
    <property type="component" value="Unassembled WGS sequence"/>
</dbReference>
<feature type="region of interest" description="Disordered" evidence="3">
    <location>
        <begin position="181"/>
        <end position="228"/>
    </location>
</feature>
<feature type="domain" description="PX" evidence="4">
    <location>
        <begin position="10"/>
        <end position="122"/>
    </location>
</feature>
<comment type="subcellular location">
    <subcellularLocation>
        <location evidence="1">Cytoplasm</location>
    </subcellularLocation>
</comment>
<dbReference type="Gene3D" id="3.30.1520.10">
    <property type="entry name" value="Phox-like domain"/>
    <property type="match status" value="1"/>
</dbReference>
<feature type="non-terminal residue" evidence="5">
    <location>
        <position position="387"/>
    </location>
</feature>
<name>A0A813GHK8_POLGL</name>
<gene>
    <name evidence="5" type="ORF">PGLA1383_LOCUS41845</name>
</gene>
<comment type="caution">
    <text evidence="5">The sequence shown here is derived from an EMBL/GenBank/DDBJ whole genome shotgun (WGS) entry which is preliminary data.</text>
</comment>
<dbReference type="InterPro" id="IPR051837">
    <property type="entry name" value="SortingNexin/PXDomain-PKLike"/>
</dbReference>
<feature type="non-terminal residue" evidence="5">
    <location>
        <position position="1"/>
    </location>
</feature>
<proteinExistence type="predicted"/>
<protein>
    <recommendedName>
        <fullName evidence="4">PX domain-containing protein</fullName>
    </recommendedName>
</protein>
<dbReference type="SMART" id="SM00312">
    <property type="entry name" value="PX"/>
    <property type="match status" value="1"/>
</dbReference>
<dbReference type="EMBL" id="CAJNNV010028478">
    <property type="protein sequence ID" value="CAE8624741.1"/>
    <property type="molecule type" value="Genomic_DNA"/>
</dbReference>
<dbReference type="OrthoDB" id="445537at2759"/>
<dbReference type="SUPFAM" id="SSF64268">
    <property type="entry name" value="PX domain"/>
    <property type="match status" value="1"/>
</dbReference>
<feature type="compositionally biased region" description="Low complexity" evidence="3">
    <location>
        <begin position="181"/>
        <end position="198"/>
    </location>
</feature>
<evidence type="ECO:0000313" key="5">
    <source>
        <dbReference type="EMBL" id="CAE8624741.1"/>
    </source>
</evidence>
<dbReference type="Pfam" id="PF00787">
    <property type="entry name" value="PX"/>
    <property type="match status" value="1"/>
</dbReference>
<sequence>AANAGEKDAMPIQVEIPSTEERSSMLKSFTVYIVQVSDFGRQYQIERRFDDFAKLHSDLIAYDPSIPPLPEKRMFSSTDASVVAERRPAFQRILRHMLRSEDIVMEKSQTVWKFLEMPPPAVVATRYLFKSQRLNYARQCGKLTDPKYDKEHAYRLTHPMLVKTSLRLLATEGALQEAAKTSAAALATPEPAAEESSSVDGGAGYPSDASTPQRASSQGSGLADSPTSAIAKGGEAAAIQEAEASIVEMLRWAIANGTDQVRQHFLKENGIGVLLSFIFRKGRSESSREEGFGPDQRARNVLNALIKAAGDKFSSVFAHFLSAGGISVLSESVDLLQQHQGFADFVSKLLWIAWDEEAQRAFLSEGHIREALGLLSALFECPSKGAR</sequence>
<keyword evidence="6" id="KW-1185">Reference proteome</keyword>
<organism evidence="5 6">
    <name type="scientific">Polarella glacialis</name>
    <name type="common">Dinoflagellate</name>
    <dbReference type="NCBI Taxonomy" id="89957"/>
    <lineage>
        <taxon>Eukaryota</taxon>
        <taxon>Sar</taxon>
        <taxon>Alveolata</taxon>
        <taxon>Dinophyceae</taxon>
        <taxon>Suessiales</taxon>
        <taxon>Suessiaceae</taxon>
        <taxon>Polarella</taxon>
    </lineage>
</organism>
<evidence type="ECO:0000256" key="2">
    <source>
        <dbReference type="ARBA" id="ARBA00022490"/>
    </source>
</evidence>
<evidence type="ECO:0000313" key="6">
    <source>
        <dbReference type="Proteomes" id="UP000654075"/>
    </source>
</evidence>
<dbReference type="GO" id="GO:0035091">
    <property type="term" value="F:phosphatidylinositol binding"/>
    <property type="evidence" value="ECO:0007669"/>
    <property type="project" value="InterPro"/>
</dbReference>
<evidence type="ECO:0000256" key="3">
    <source>
        <dbReference type="SAM" id="MobiDB-lite"/>
    </source>
</evidence>
<keyword evidence="2" id="KW-0963">Cytoplasm</keyword>
<dbReference type="PANTHER" id="PTHR22999">
    <property type="entry name" value="PX SERINE/THREONINE KINASE PXK"/>
    <property type="match status" value="1"/>
</dbReference>
<dbReference type="InterPro" id="IPR036871">
    <property type="entry name" value="PX_dom_sf"/>
</dbReference>